<evidence type="ECO:0000256" key="4">
    <source>
        <dbReference type="SAM" id="SignalP"/>
    </source>
</evidence>
<keyword evidence="7" id="KW-1185">Reference proteome</keyword>
<evidence type="ECO:0000313" key="6">
    <source>
        <dbReference type="EMBL" id="MBM7556999.1"/>
    </source>
</evidence>
<dbReference type="AlphaFoldDB" id="A0A938XU89"/>
<dbReference type="InterPro" id="IPR039246">
    <property type="entry name" value="Flagellar_FlgA"/>
</dbReference>
<dbReference type="GO" id="GO:0042597">
    <property type="term" value="C:periplasmic space"/>
    <property type="evidence" value="ECO:0007669"/>
    <property type="project" value="UniProtKB-SubCell"/>
</dbReference>
<sequence length="322" mass="36520">MKARLVVLVLLLLLIMSTTTILAQENSIIIPSQVQVPTLNIKLNSIAEIKGSSAFKEQVKDLSLGQTPYPGYQRVIYRDDVIYALRQENINVGQINLRIPYQFTVRADYNPLAIDKLSEYGRQYIKSNLKYDEEKIEIETLNPPEELLVPQGKINFKVVKNYNRRLLGVNMLPIKVLVDGQLYRKFYIKFSTKLRVQVLIPKKRLEQGQSLTADLFVQRERLLTNAPDRYVSSFQALENKVLTRTLAAEQILTNDMLATPQLVTRWQKVKIVAKVGGVVVTTTGKALENGRKGDIIKVKNTNSNQTIEAKVVAPNEVEVVIN</sequence>
<evidence type="ECO:0000256" key="1">
    <source>
        <dbReference type="ARBA" id="ARBA00004418"/>
    </source>
</evidence>
<keyword evidence="6" id="KW-0282">Flagellum</keyword>
<protein>
    <submittedName>
        <fullName evidence="6">Flagella basal body P-ring formation protein FlgA</fullName>
    </submittedName>
</protein>
<feature type="chain" id="PRO_5036908721" evidence="4">
    <location>
        <begin position="24"/>
        <end position="322"/>
    </location>
</feature>
<dbReference type="NCBIfam" id="TIGR03170">
    <property type="entry name" value="flgA_cterm"/>
    <property type="match status" value="1"/>
</dbReference>
<feature type="domain" description="SAF" evidence="5">
    <location>
        <begin position="196"/>
        <end position="258"/>
    </location>
</feature>
<proteinExistence type="predicted"/>
<dbReference type="PANTHER" id="PTHR36307:SF1">
    <property type="entry name" value="FLAGELLA BASAL BODY P-RING FORMATION PROTEIN FLGA"/>
    <property type="match status" value="1"/>
</dbReference>
<evidence type="ECO:0000256" key="2">
    <source>
        <dbReference type="ARBA" id="ARBA00022729"/>
    </source>
</evidence>
<evidence type="ECO:0000259" key="5">
    <source>
        <dbReference type="SMART" id="SM00858"/>
    </source>
</evidence>
<keyword evidence="6" id="KW-0969">Cilium</keyword>
<dbReference type="Gene3D" id="2.30.30.760">
    <property type="match status" value="1"/>
</dbReference>
<organism evidence="6 7">
    <name type="scientific">Halanaerobacter jeridensis</name>
    <dbReference type="NCBI Taxonomy" id="706427"/>
    <lineage>
        <taxon>Bacteria</taxon>
        <taxon>Bacillati</taxon>
        <taxon>Bacillota</taxon>
        <taxon>Clostridia</taxon>
        <taxon>Halanaerobiales</taxon>
        <taxon>Halobacteroidaceae</taxon>
        <taxon>Halanaerobacter</taxon>
    </lineage>
</organism>
<dbReference type="Proteomes" id="UP000774000">
    <property type="component" value="Unassembled WGS sequence"/>
</dbReference>
<dbReference type="InterPro" id="IPR013974">
    <property type="entry name" value="SAF"/>
</dbReference>
<dbReference type="EMBL" id="JAFBDQ010000008">
    <property type="protein sequence ID" value="MBM7556999.1"/>
    <property type="molecule type" value="Genomic_DNA"/>
</dbReference>
<reference evidence="6" key="1">
    <citation type="submission" date="2021-01" db="EMBL/GenBank/DDBJ databases">
        <title>Genomic Encyclopedia of Type Strains, Phase IV (KMG-IV): sequencing the most valuable type-strain genomes for metagenomic binning, comparative biology and taxonomic classification.</title>
        <authorList>
            <person name="Goeker M."/>
        </authorList>
    </citation>
    <scope>NUCLEOTIDE SEQUENCE</scope>
    <source>
        <strain evidence="6">DSM 23230</strain>
    </source>
</reference>
<keyword evidence="6" id="KW-0966">Cell projection</keyword>
<evidence type="ECO:0000313" key="7">
    <source>
        <dbReference type="Proteomes" id="UP000774000"/>
    </source>
</evidence>
<keyword evidence="3" id="KW-0574">Periplasm</keyword>
<dbReference type="PANTHER" id="PTHR36307">
    <property type="entry name" value="FLAGELLA BASAL BODY P-RING FORMATION PROTEIN FLGA"/>
    <property type="match status" value="1"/>
</dbReference>
<dbReference type="Pfam" id="PF13144">
    <property type="entry name" value="ChapFlgA"/>
    <property type="match status" value="1"/>
</dbReference>
<dbReference type="GO" id="GO:0044780">
    <property type="term" value="P:bacterial-type flagellum assembly"/>
    <property type="evidence" value="ECO:0007669"/>
    <property type="project" value="InterPro"/>
</dbReference>
<dbReference type="InterPro" id="IPR017585">
    <property type="entry name" value="SAF_FlgA"/>
</dbReference>
<accession>A0A938XU89</accession>
<comment type="subcellular location">
    <subcellularLocation>
        <location evidence="1">Periplasm</location>
    </subcellularLocation>
</comment>
<comment type="caution">
    <text evidence="6">The sequence shown here is derived from an EMBL/GenBank/DDBJ whole genome shotgun (WGS) entry which is preliminary data.</text>
</comment>
<feature type="signal peptide" evidence="4">
    <location>
        <begin position="1"/>
        <end position="23"/>
    </location>
</feature>
<name>A0A938XU89_9FIRM</name>
<evidence type="ECO:0000256" key="3">
    <source>
        <dbReference type="ARBA" id="ARBA00022764"/>
    </source>
</evidence>
<dbReference type="SMART" id="SM00858">
    <property type="entry name" value="SAF"/>
    <property type="match status" value="1"/>
</dbReference>
<dbReference type="CDD" id="cd11614">
    <property type="entry name" value="SAF_CpaB_FlgA_like"/>
    <property type="match status" value="1"/>
</dbReference>
<dbReference type="Gene3D" id="3.90.1210.10">
    <property type="entry name" value="Antifreeze-like/N-acetylneuraminic acid synthase C-terminal domain"/>
    <property type="match status" value="1"/>
</dbReference>
<keyword evidence="2 4" id="KW-0732">Signal</keyword>
<dbReference type="RefSeq" id="WP_204701761.1">
    <property type="nucleotide sequence ID" value="NZ_JAFBDQ010000008.1"/>
</dbReference>
<gene>
    <name evidence="6" type="ORF">JOC47_001853</name>
</gene>